<proteinExistence type="predicted"/>
<dbReference type="Proteomes" id="UP000219602">
    <property type="component" value="Chromosome 4"/>
</dbReference>
<gene>
    <name evidence="2" type="ORF">AU210_004773</name>
</gene>
<reference evidence="2 3" key="1">
    <citation type="journal article" date="2016" name="Environ. Microbiol.">
        <title>Effector profiles distinguish formae speciales of Fusarium oxysporum.</title>
        <authorList>
            <person name="van Dam P."/>
            <person name="Fokkens L."/>
            <person name="Schmidt S.M."/>
            <person name="Linmans J.H."/>
            <person name="Kistler H.C."/>
            <person name="Ma L.J."/>
            <person name="Rep M."/>
        </authorList>
    </citation>
    <scope>NUCLEOTIDE SEQUENCE [LARGE SCALE GENOMIC DNA]</scope>
    <source>
        <strain evidence="2 3">Forc016</strain>
    </source>
</reference>
<dbReference type="AlphaFoldDB" id="A0A2H3HUL4"/>
<name>A0A2H3HUL4_FUSOX</name>
<organism evidence="2 3">
    <name type="scientific">Fusarium oxysporum f. sp. radicis-cucumerinum</name>
    <dbReference type="NCBI Taxonomy" id="327505"/>
    <lineage>
        <taxon>Eukaryota</taxon>
        <taxon>Fungi</taxon>
        <taxon>Dikarya</taxon>
        <taxon>Ascomycota</taxon>
        <taxon>Pezizomycotina</taxon>
        <taxon>Sordariomycetes</taxon>
        <taxon>Hypocreomycetidae</taxon>
        <taxon>Hypocreales</taxon>
        <taxon>Nectriaceae</taxon>
        <taxon>Fusarium</taxon>
        <taxon>Fusarium oxysporum species complex</taxon>
    </lineage>
</organism>
<feature type="region of interest" description="Disordered" evidence="1">
    <location>
        <begin position="78"/>
        <end position="107"/>
    </location>
</feature>
<sequence>MNSYEDQGEVLTDHVLNLKDRIDELRRDAKDIQKRPNDFNLPWIDEQQAMATMQDSKELACLADKVLLSATTVGESLNSEPEINSWKQKPETRYQDHNGLQGSRNSNSNSLSVYNSVLKATATISLIGVPLSSRQKDNISNWRDNVIAEESNAGSSFALNSGSTKGPRQISTAQPPGACYKPNTVSEAAAHLIALDLEDLRSRVAGVFMKRMGNGKALQWTRDMKQQLLQKSHLETAKSSANKDARLVLQAIFRTNAEFSSKANSNPFVSSPSLMDVRFNEGKKLYERGNLVTAAPLLILFASDQRSRNEISGAYNGTSHVCRPEADRSLLCGKLLCQMDPFSYYGPRSLVCSRCKGKSAWPYLPMLFAHLALHKYSRGAIRLPRGFQYYAELAISECYSVLGHLAEDTLGTLAVASAVMQFIRERNAAFCINNAPLGLDMAWAGSLPYFISQQELMLDLAKTCPEKAAHVGEKLLEQRYRRIDFFHELDDRKDPPALYERIHEMLIKNGGKLWRRQEDPPRNNTQTRFPVLELLVTSTPRLQWGVFGAADEIEYLIERILSEDSSFGWDLNELSYLIRMAILAGNPMAVSILIWSQRESVKPIDWPGLFERCITNLEEYWPDIHLLRLDTACWRAMSTMIECLPISSVPKAAILVLNPSTHPLIIFHLYLRLESHIKQQRIVILHMLRCYFRALSHHQTKDYRNAFARTRKTSVIVLNGEGRRRKKTVVKRRPKC</sequence>
<evidence type="ECO:0000256" key="1">
    <source>
        <dbReference type="SAM" id="MobiDB-lite"/>
    </source>
</evidence>
<feature type="compositionally biased region" description="Polar residues" evidence="1">
    <location>
        <begin position="78"/>
        <end position="87"/>
    </location>
</feature>
<comment type="caution">
    <text evidence="2">The sequence shown here is derived from an EMBL/GenBank/DDBJ whole genome shotgun (WGS) entry which is preliminary data.</text>
</comment>
<accession>A0A2H3HUL4</accession>
<reference evidence="2 3" key="2">
    <citation type="journal article" date="2017" name="Sci. Rep.">
        <title>A mobile pathogenicity chromosome in Fusarium oxysporum for infection of multiple cucurbit species.</title>
        <authorList>
            <person name="van Dam P."/>
            <person name="Fokkens L."/>
            <person name="Ayukawa Y."/>
            <person name="van der Gragt M."/>
            <person name="Ter Horst A."/>
            <person name="Brankovics B."/>
            <person name="Houterman P.M."/>
            <person name="Arie T."/>
            <person name="Rep M."/>
        </authorList>
    </citation>
    <scope>NUCLEOTIDE SEQUENCE [LARGE SCALE GENOMIC DNA]</scope>
    <source>
        <strain evidence="2 3">Forc016</strain>
    </source>
</reference>
<evidence type="ECO:0000313" key="3">
    <source>
        <dbReference type="Proteomes" id="UP000219602"/>
    </source>
</evidence>
<dbReference type="EMBL" id="MABQ02000003">
    <property type="protein sequence ID" value="PCD42243.1"/>
    <property type="molecule type" value="Genomic_DNA"/>
</dbReference>
<evidence type="ECO:0000313" key="2">
    <source>
        <dbReference type="EMBL" id="PCD42243.1"/>
    </source>
</evidence>
<protein>
    <submittedName>
        <fullName evidence="2">Uncharacterized protein</fullName>
    </submittedName>
</protein>